<gene>
    <name evidence="1" type="ORF">DXA22_08975</name>
</gene>
<name>A0A413KB03_BIFPS</name>
<protein>
    <submittedName>
        <fullName evidence="1">Uncharacterized protein</fullName>
    </submittedName>
</protein>
<proteinExistence type="predicted"/>
<organism evidence="1 2">
    <name type="scientific">Bifidobacterium pseudocatenulatum</name>
    <dbReference type="NCBI Taxonomy" id="28026"/>
    <lineage>
        <taxon>Bacteria</taxon>
        <taxon>Bacillati</taxon>
        <taxon>Actinomycetota</taxon>
        <taxon>Actinomycetes</taxon>
        <taxon>Bifidobacteriales</taxon>
        <taxon>Bifidobacteriaceae</taxon>
        <taxon>Bifidobacterium</taxon>
    </lineage>
</organism>
<reference evidence="1 2" key="1">
    <citation type="submission" date="2018-08" db="EMBL/GenBank/DDBJ databases">
        <title>A genome reference for cultivated species of the human gut microbiota.</title>
        <authorList>
            <person name="Zou Y."/>
            <person name="Xue W."/>
            <person name="Luo G."/>
        </authorList>
    </citation>
    <scope>NUCLEOTIDE SEQUENCE [LARGE SCALE GENOMIC DNA]</scope>
    <source>
        <strain evidence="1 2">CF01-1</strain>
    </source>
</reference>
<evidence type="ECO:0000313" key="2">
    <source>
        <dbReference type="Proteomes" id="UP000284163"/>
    </source>
</evidence>
<dbReference type="Proteomes" id="UP000284163">
    <property type="component" value="Unassembled WGS sequence"/>
</dbReference>
<comment type="caution">
    <text evidence="1">The sequence shown here is derived from an EMBL/GenBank/DDBJ whole genome shotgun (WGS) entry which is preliminary data.</text>
</comment>
<sequence>MATITFTTRCTNETVSLPSEEAIERLFDDADEWFAFQHRAPETEMELFFASAYDEEKATVNPYATEIDVNGVPMAISIKEDGGIAIRPGEWASGMYEDWEKTDRAALLADVNRMACRPMGTIGAPTIGEVREYGDCLWNVED</sequence>
<evidence type="ECO:0000313" key="1">
    <source>
        <dbReference type="EMBL" id="RGY75320.1"/>
    </source>
</evidence>
<dbReference type="AlphaFoldDB" id="A0A413KB03"/>
<dbReference type="EMBL" id="QSDK01000018">
    <property type="protein sequence ID" value="RGY75320.1"/>
    <property type="molecule type" value="Genomic_DNA"/>
</dbReference>
<dbReference type="RefSeq" id="WP_151245432.1">
    <property type="nucleotide sequence ID" value="NZ_JBDMIP010000007.1"/>
</dbReference>
<accession>A0A413KB03</accession>